<evidence type="ECO:0000256" key="9">
    <source>
        <dbReference type="SAM" id="Phobius"/>
    </source>
</evidence>
<dbReference type="GO" id="GO:0022857">
    <property type="term" value="F:transmembrane transporter activity"/>
    <property type="evidence" value="ECO:0007669"/>
    <property type="project" value="TreeGrafter"/>
</dbReference>
<dbReference type="AlphaFoldDB" id="A0A6L5YDF4"/>
<keyword evidence="12" id="KW-1185">Reference proteome</keyword>
<keyword evidence="7 9" id="KW-0472">Membrane</keyword>
<dbReference type="EMBL" id="VUNH01000009">
    <property type="protein sequence ID" value="MST56113.1"/>
    <property type="molecule type" value="Genomic_DNA"/>
</dbReference>
<dbReference type="PANTHER" id="PTHR35011:SF2">
    <property type="entry name" value="2,3-DIKETO-L-GULONATE TRAP TRANSPORTER SMALL PERMEASE PROTEIN YIAM"/>
    <property type="match status" value="1"/>
</dbReference>
<evidence type="ECO:0000313" key="12">
    <source>
        <dbReference type="Proteomes" id="UP000473699"/>
    </source>
</evidence>
<dbReference type="GO" id="GO:0015740">
    <property type="term" value="P:C4-dicarboxylate transport"/>
    <property type="evidence" value="ECO:0007669"/>
    <property type="project" value="TreeGrafter"/>
</dbReference>
<name>A0A6L5YDF4_9BACT</name>
<dbReference type="GO" id="GO:0005886">
    <property type="term" value="C:plasma membrane"/>
    <property type="evidence" value="ECO:0007669"/>
    <property type="project" value="UniProtKB-SubCell"/>
</dbReference>
<evidence type="ECO:0000313" key="11">
    <source>
        <dbReference type="EMBL" id="MST56113.1"/>
    </source>
</evidence>
<evidence type="ECO:0000256" key="7">
    <source>
        <dbReference type="ARBA" id="ARBA00023136"/>
    </source>
</evidence>
<dbReference type="Pfam" id="PF04290">
    <property type="entry name" value="DctQ"/>
    <property type="match status" value="1"/>
</dbReference>
<feature type="domain" description="Tripartite ATP-independent periplasmic transporters DctQ component" evidence="10">
    <location>
        <begin position="21"/>
        <end position="145"/>
    </location>
</feature>
<gene>
    <name evidence="11" type="ORF">FYJ74_08730</name>
</gene>
<evidence type="ECO:0000256" key="1">
    <source>
        <dbReference type="ARBA" id="ARBA00004429"/>
    </source>
</evidence>
<feature type="transmembrane region" description="Helical" evidence="9">
    <location>
        <begin position="84"/>
        <end position="103"/>
    </location>
</feature>
<keyword evidence="3" id="KW-1003">Cell membrane</keyword>
<keyword evidence="5 9" id="KW-0812">Transmembrane</keyword>
<dbReference type="InterPro" id="IPR055348">
    <property type="entry name" value="DctQ"/>
</dbReference>
<comment type="caution">
    <text evidence="11">The sequence shown here is derived from an EMBL/GenBank/DDBJ whole genome shotgun (WGS) entry which is preliminary data.</text>
</comment>
<evidence type="ECO:0000256" key="2">
    <source>
        <dbReference type="ARBA" id="ARBA00022448"/>
    </source>
</evidence>
<dbReference type="Proteomes" id="UP000473699">
    <property type="component" value="Unassembled WGS sequence"/>
</dbReference>
<evidence type="ECO:0000259" key="10">
    <source>
        <dbReference type="Pfam" id="PF04290"/>
    </source>
</evidence>
<keyword evidence="6 9" id="KW-1133">Transmembrane helix</keyword>
<dbReference type="PANTHER" id="PTHR35011">
    <property type="entry name" value="2,3-DIKETO-L-GULONATE TRAP TRANSPORTER SMALL PERMEASE PROTEIN YIAM"/>
    <property type="match status" value="1"/>
</dbReference>
<evidence type="ECO:0000256" key="8">
    <source>
        <dbReference type="ARBA" id="ARBA00038436"/>
    </source>
</evidence>
<organism evidence="11 12">
    <name type="scientific">Pyramidobacter porci</name>
    <dbReference type="NCBI Taxonomy" id="2605789"/>
    <lineage>
        <taxon>Bacteria</taxon>
        <taxon>Thermotogati</taxon>
        <taxon>Synergistota</taxon>
        <taxon>Synergistia</taxon>
        <taxon>Synergistales</taxon>
        <taxon>Dethiosulfovibrionaceae</taxon>
        <taxon>Pyramidobacter</taxon>
    </lineage>
</organism>
<comment type="subcellular location">
    <subcellularLocation>
        <location evidence="1">Cell inner membrane</location>
        <topology evidence="1">Multi-pass membrane protein</topology>
    </subcellularLocation>
</comment>
<accession>A0A6L5YDF4</accession>
<evidence type="ECO:0000256" key="6">
    <source>
        <dbReference type="ARBA" id="ARBA00022989"/>
    </source>
</evidence>
<proteinExistence type="inferred from homology"/>
<keyword evidence="2" id="KW-0813">Transport</keyword>
<feature type="transmembrane region" description="Helical" evidence="9">
    <location>
        <begin position="12"/>
        <end position="35"/>
    </location>
</feature>
<keyword evidence="4" id="KW-0997">Cell inner membrane</keyword>
<reference evidence="11 12" key="1">
    <citation type="submission" date="2019-08" db="EMBL/GenBank/DDBJ databases">
        <title>In-depth cultivation of the pig gut microbiome towards novel bacterial diversity and tailored functional studies.</title>
        <authorList>
            <person name="Wylensek D."/>
            <person name="Hitch T.C.A."/>
            <person name="Clavel T."/>
        </authorList>
    </citation>
    <scope>NUCLEOTIDE SEQUENCE [LARGE SCALE GENOMIC DNA]</scope>
    <source>
        <strain evidence="11 12">SM-530-WT-4B</strain>
    </source>
</reference>
<sequence length="156" mass="17577">MLKKFFAHFEEIVGAVVLFIMVSITFVNVVTRYVIVYPLSFTEEVTVNLFVWLVMAGTSLAFRQNANLAMTFIYNHLPKKVRKICFCFSCFLTVTFFGLLTWLGTSQVIDEIELGAVTESLAIPAAVYSAAVPFFSIIILIRFSQAARDFTAQGKY</sequence>
<evidence type="ECO:0000256" key="5">
    <source>
        <dbReference type="ARBA" id="ARBA00022692"/>
    </source>
</evidence>
<protein>
    <submittedName>
        <fullName evidence="11">TRAP transporter small permease</fullName>
    </submittedName>
</protein>
<comment type="similarity">
    <text evidence="8">Belongs to the TRAP transporter small permease family.</text>
</comment>
<evidence type="ECO:0000256" key="3">
    <source>
        <dbReference type="ARBA" id="ARBA00022475"/>
    </source>
</evidence>
<dbReference type="InterPro" id="IPR007387">
    <property type="entry name" value="TRAP_DctQ"/>
</dbReference>
<evidence type="ECO:0000256" key="4">
    <source>
        <dbReference type="ARBA" id="ARBA00022519"/>
    </source>
</evidence>
<feature type="transmembrane region" description="Helical" evidence="9">
    <location>
        <begin position="123"/>
        <end position="143"/>
    </location>
</feature>
<feature type="transmembrane region" description="Helical" evidence="9">
    <location>
        <begin position="47"/>
        <end position="63"/>
    </location>
</feature>
<dbReference type="RefSeq" id="WP_154529198.1">
    <property type="nucleotide sequence ID" value="NZ_JAXDZJ010000094.1"/>
</dbReference>